<sequence>MPHHLVVDEEWPSDWLRTTLETMVLAIVSERETYGYAVASRLADEGMGTIKGGTLYPILNRLEREGALGSQWRLGESGPGRKYYTATAVGRKRLDRRRAQWQAFTQRASSLLGTERSTP</sequence>
<evidence type="ECO:0000259" key="1">
    <source>
        <dbReference type="Pfam" id="PF03551"/>
    </source>
</evidence>
<dbReference type="InterPro" id="IPR052509">
    <property type="entry name" value="Metal_resp_DNA-bind_regulator"/>
</dbReference>
<dbReference type="EMBL" id="JACBZO010000001">
    <property type="protein sequence ID" value="NYI41004.1"/>
    <property type="molecule type" value="Genomic_DNA"/>
</dbReference>
<dbReference type="InterPro" id="IPR036388">
    <property type="entry name" value="WH-like_DNA-bd_sf"/>
</dbReference>
<evidence type="ECO:0000313" key="2">
    <source>
        <dbReference type="EMBL" id="NYI41004.1"/>
    </source>
</evidence>
<comment type="caution">
    <text evidence="2">The sequence shown here is derived from an EMBL/GenBank/DDBJ whole genome shotgun (WGS) entry which is preliminary data.</text>
</comment>
<dbReference type="PANTHER" id="PTHR33169:SF14">
    <property type="entry name" value="TRANSCRIPTIONAL REGULATOR RV3488"/>
    <property type="match status" value="1"/>
</dbReference>
<keyword evidence="3" id="KW-1185">Reference proteome</keyword>
<dbReference type="InterPro" id="IPR036390">
    <property type="entry name" value="WH_DNA-bd_sf"/>
</dbReference>
<dbReference type="Proteomes" id="UP000547973">
    <property type="component" value="Unassembled WGS sequence"/>
</dbReference>
<dbReference type="PANTHER" id="PTHR33169">
    <property type="entry name" value="PADR-FAMILY TRANSCRIPTIONAL REGULATOR"/>
    <property type="match status" value="1"/>
</dbReference>
<dbReference type="SUPFAM" id="SSF46785">
    <property type="entry name" value="Winged helix' DNA-binding domain"/>
    <property type="match status" value="1"/>
</dbReference>
<dbReference type="InterPro" id="IPR005149">
    <property type="entry name" value="Tscrpt_reg_PadR_N"/>
</dbReference>
<dbReference type="Pfam" id="PF03551">
    <property type="entry name" value="PadR"/>
    <property type="match status" value="1"/>
</dbReference>
<evidence type="ECO:0000313" key="3">
    <source>
        <dbReference type="Proteomes" id="UP000547973"/>
    </source>
</evidence>
<dbReference type="RefSeq" id="WP_062075261.1">
    <property type="nucleotide sequence ID" value="NZ_BBRC01000007.1"/>
</dbReference>
<dbReference type="Gene3D" id="1.10.10.10">
    <property type="entry name" value="Winged helix-like DNA-binding domain superfamily/Winged helix DNA-binding domain"/>
    <property type="match status" value="1"/>
</dbReference>
<proteinExistence type="predicted"/>
<organism evidence="2 3">
    <name type="scientific">Demequina lutea</name>
    <dbReference type="NCBI Taxonomy" id="431489"/>
    <lineage>
        <taxon>Bacteria</taxon>
        <taxon>Bacillati</taxon>
        <taxon>Actinomycetota</taxon>
        <taxon>Actinomycetes</taxon>
        <taxon>Micrococcales</taxon>
        <taxon>Demequinaceae</taxon>
        <taxon>Demequina</taxon>
    </lineage>
</organism>
<dbReference type="OrthoDB" id="122286at2"/>
<name>A0A7Y9Z8X8_9MICO</name>
<dbReference type="AlphaFoldDB" id="A0A7Y9Z8X8"/>
<gene>
    <name evidence="2" type="ORF">BKA03_001123</name>
</gene>
<feature type="domain" description="Transcription regulator PadR N-terminal" evidence="1">
    <location>
        <begin position="24"/>
        <end position="95"/>
    </location>
</feature>
<protein>
    <submittedName>
        <fullName evidence="2">PadR family transcriptional regulator PadR</fullName>
    </submittedName>
</protein>
<accession>A0A7Y9Z8X8</accession>
<reference evidence="2 3" key="1">
    <citation type="submission" date="2020-07" db="EMBL/GenBank/DDBJ databases">
        <title>Sequencing the genomes of 1000 actinobacteria strains.</title>
        <authorList>
            <person name="Klenk H.-P."/>
        </authorList>
    </citation>
    <scope>NUCLEOTIDE SEQUENCE [LARGE SCALE GENOMIC DNA]</scope>
    <source>
        <strain evidence="2 3">DSM 19970</strain>
    </source>
</reference>